<dbReference type="Pfam" id="PF02627">
    <property type="entry name" value="CMD"/>
    <property type="match status" value="1"/>
</dbReference>
<dbReference type="GO" id="GO:0051920">
    <property type="term" value="F:peroxiredoxin activity"/>
    <property type="evidence" value="ECO:0007669"/>
    <property type="project" value="InterPro"/>
</dbReference>
<feature type="domain" description="Carboxymuconolactone decarboxylase-like" evidence="2">
    <location>
        <begin position="65"/>
        <end position="146"/>
    </location>
</feature>
<dbReference type="Gene3D" id="1.20.1290.10">
    <property type="entry name" value="AhpD-like"/>
    <property type="match status" value="1"/>
</dbReference>
<dbReference type="RefSeq" id="WP_097122888.1">
    <property type="nucleotide sequence ID" value="NZ_OCND01000008.1"/>
</dbReference>
<protein>
    <submittedName>
        <fullName evidence="3">4-carboxymuconolactone decarboxylase</fullName>
    </submittedName>
</protein>
<evidence type="ECO:0000256" key="1">
    <source>
        <dbReference type="SAM" id="SignalP"/>
    </source>
</evidence>
<dbReference type="InterPro" id="IPR052512">
    <property type="entry name" value="4CMD/NDH-1_regulator"/>
</dbReference>
<name>A0A286DB92_9GAMM</name>
<accession>A0A286DB92</accession>
<dbReference type="AlphaFoldDB" id="A0A286DB92"/>
<dbReference type="PANTHER" id="PTHR33570:SF2">
    <property type="entry name" value="CARBOXYMUCONOLACTONE DECARBOXYLASE-LIKE DOMAIN-CONTAINING PROTEIN"/>
    <property type="match status" value="1"/>
</dbReference>
<proteinExistence type="predicted"/>
<feature type="chain" id="PRO_5012583519" evidence="1">
    <location>
        <begin position="29"/>
        <end position="159"/>
    </location>
</feature>
<evidence type="ECO:0000313" key="3">
    <source>
        <dbReference type="EMBL" id="SOD55914.1"/>
    </source>
</evidence>
<keyword evidence="4" id="KW-1185">Reference proteome</keyword>
<gene>
    <name evidence="3" type="ORF">SAMN06296416_10881</name>
</gene>
<dbReference type="Proteomes" id="UP000219374">
    <property type="component" value="Unassembled WGS sequence"/>
</dbReference>
<dbReference type="InterPro" id="IPR003779">
    <property type="entry name" value="CMD-like"/>
</dbReference>
<reference evidence="3 4" key="1">
    <citation type="submission" date="2017-09" db="EMBL/GenBank/DDBJ databases">
        <authorList>
            <person name="Ehlers B."/>
            <person name="Leendertz F.H."/>
        </authorList>
    </citation>
    <scope>NUCLEOTIDE SEQUENCE [LARGE SCALE GENOMIC DNA]</scope>
    <source>
        <strain evidence="3 4">CGMCC 1.10978</strain>
    </source>
</reference>
<evidence type="ECO:0000259" key="2">
    <source>
        <dbReference type="Pfam" id="PF02627"/>
    </source>
</evidence>
<dbReference type="OrthoDB" id="9801400at2"/>
<dbReference type="PANTHER" id="PTHR33570">
    <property type="entry name" value="4-CARBOXYMUCONOLACTONE DECARBOXYLASE FAMILY PROTEIN"/>
    <property type="match status" value="1"/>
</dbReference>
<dbReference type="SUPFAM" id="SSF69118">
    <property type="entry name" value="AhpD-like"/>
    <property type="match status" value="1"/>
</dbReference>
<dbReference type="InterPro" id="IPR029032">
    <property type="entry name" value="AhpD-like"/>
</dbReference>
<sequence length="159" mass="17092">MKSSKLPSLKKWRIAATVVAIAAGSAHAQAPESERIQRGEAIVATLNAGQPQPTLEALRGEFPFLADAIAGYALGEVWGRPVLDPRTRQLVTVSAFAAQGNLAYLKIHAGYALNLGVSEDELKEVVYLTTVHAGFPRAIDAAQALSELFAERRRDSARQ</sequence>
<keyword evidence="1" id="KW-0732">Signal</keyword>
<evidence type="ECO:0000313" key="4">
    <source>
        <dbReference type="Proteomes" id="UP000219374"/>
    </source>
</evidence>
<organism evidence="3 4">
    <name type="scientific">Pseudoxanthomonas wuyuanensis</name>
    <dbReference type="NCBI Taxonomy" id="1073196"/>
    <lineage>
        <taxon>Bacteria</taxon>
        <taxon>Pseudomonadati</taxon>
        <taxon>Pseudomonadota</taxon>
        <taxon>Gammaproteobacteria</taxon>
        <taxon>Lysobacterales</taxon>
        <taxon>Lysobacteraceae</taxon>
        <taxon>Pseudoxanthomonas</taxon>
    </lineage>
</organism>
<feature type="signal peptide" evidence="1">
    <location>
        <begin position="1"/>
        <end position="28"/>
    </location>
</feature>
<dbReference type="EMBL" id="OCND01000008">
    <property type="protein sequence ID" value="SOD55914.1"/>
    <property type="molecule type" value="Genomic_DNA"/>
</dbReference>